<name>W1RSN9_9GAMM</name>
<protein>
    <submittedName>
        <fullName evidence="1">Uncharacterized protein</fullName>
    </submittedName>
</protein>
<dbReference type="AlphaFoldDB" id="W1RSN9"/>
<evidence type="ECO:0000313" key="1">
    <source>
        <dbReference type="EMBL" id="ETI57863.1"/>
    </source>
</evidence>
<keyword evidence="2" id="KW-1185">Reference proteome</keyword>
<proteinExistence type="predicted"/>
<accession>W1RSN9</accession>
<sequence>MTGLKSESVNKLASRMTIIYPKGHKMDDHTTLPTGSTQIATERVYVILAVFIGVLEANNGDLENYLWLEFFQTENSTVHSCFSENYSEFYLI</sequence>
<evidence type="ECO:0000313" key="2">
    <source>
        <dbReference type="Proteomes" id="UP000018857"/>
    </source>
</evidence>
<gene>
    <name evidence="1" type="ORF">D104_18420</name>
</gene>
<reference evidence="1 2" key="1">
    <citation type="journal article" date="2014" name="Genome Announc.">
        <title>Draft Genome Sequence of Marinomonas sp. Strain D104, a Polycyclic Aromatic Hydrocarbon-Degrading Bacterium from the Deep-Sea Sediment of the Arctic Ocean.</title>
        <authorList>
            <person name="Dong C."/>
            <person name="Bai X."/>
            <person name="Lai Q."/>
            <person name="Xie Y."/>
            <person name="Chen X."/>
            <person name="Shao Z."/>
        </authorList>
    </citation>
    <scope>NUCLEOTIDE SEQUENCE [LARGE SCALE GENOMIC DNA]</scope>
    <source>
        <strain evidence="1 2">D104</strain>
    </source>
</reference>
<dbReference type="EMBL" id="AYOZ01000062">
    <property type="protein sequence ID" value="ETI57863.1"/>
    <property type="molecule type" value="Genomic_DNA"/>
</dbReference>
<comment type="caution">
    <text evidence="1">The sequence shown here is derived from an EMBL/GenBank/DDBJ whole genome shotgun (WGS) entry which is preliminary data.</text>
</comment>
<dbReference type="Proteomes" id="UP000018857">
    <property type="component" value="Unassembled WGS sequence"/>
</dbReference>
<organism evidence="1 2">
    <name type="scientific">Marinomonas profundimaris</name>
    <dbReference type="NCBI Taxonomy" id="1208321"/>
    <lineage>
        <taxon>Bacteria</taxon>
        <taxon>Pseudomonadati</taxon>
        <taxon>Pseudomonadota</taxon>
        <taxon>Gammaproteobacteria</taxon>
        <taxon>Oceanospirillales</taxon>
        <taxon>Oceanospirillaceae</taxon>
        <taxon>Marinomonas</taxon>
    </lineage>
</organism>